<protein>
    <recommendedName>
        <fullName evidence="6">ATPase AAA-type core domain-containing protein</fullName>
    </recommendedName>
</protein>
<name>A0A8S9G9E5_BRACR</name>
<evidence type="ECO:0000256" key="3">
    <source>
        <dbReference type="SAM" id="MobiDB-lite"/>
    </source>
</evidence>
<gene>
    <name evidence="4" type="ORF">F2Q68_00031980</name>
</gene>
<dbReference type="PANTHER" id="PTHR23073">
    <property type="entry name" value="26S PROTEASOME REGULATORY SUBUNIT"/>
    <property type="match status" value="1"/>
</dbReference>
<reference evidence="4" key="1">
    <citation type="submission" date="2019-12" db="EMBL/GenBank/DDBJ databases">
        <title>Genome sequencing and annotation of Brassica cretica.</title>
        <authorList>
            <person name="Studholme D.J."/>
            <person name="Sarris P.F."/>
        </authorList>
    </citation>
    <scope>NUCLEOTIDE SEQUENCE</scope>
    <source>
        <strain evidence="4">PFS-001/15</strain>
        <tissue evidence="4">Leaf</tissue>
    </source>
</reference>
<evidence type="ECO:0000256" key="1">
    <source>
        <dbReference type="ARBA" id="ARBA00022741"/>
    </source>
</evidence>
<keyword evidence="2" id="KW-0067">ATP-binding</keyword>
<dbReference type="Proteomes" id="UP000712281">
    <property type="component" value="Unassembled WGS sequence"/>
</dbReference>
<proteinExistence type="predicted"/>
<evidence type="ECO:0000313" key="5">
    <source>
        <dbReference type="Proteomes" id="UP000712281"/>
    </source>
</evidence>
<dbReference type="GO" id="GO:0005524">
    <property type="term" value="F:ATP binding"/>
    <property type="evidence" value="ECO:0007669"/>
    <property type="project" value="UniProtKB-KW"/>
</dbReference>
<dbReference type="SUPFAM" id="SSF52540">
    <property type="entry name" value="P-loop containing nucleoside triphosphate hydrolases"/>
    <property type="match status" value="1"/>
</dbReference>
<dbReference type="InterPro" id="IPR050221">
    <property type="entry name" value="26S_Proteasome_ATPase"/>
</dbReference>
<sequence>MARITILPTDGGRVGSEPRGVRGESLGRYPLVPSVVGILQDEVDLIVYVMKIEKAPLDSYADNGGLEAQSHDIKEAVELLLTHPEFYANIGIKPPKGVIFYGERRTGKTVLAKVALIIINSIESYCHLLNIMYTEFLILLNHGSLKIINHHAVFKWSHKTETYSQGLRYFTNQKSSFHILEHFIRICSYINFSKPRDKQSSSSIAIPSRAWVDLSVPRSIKTMVWSGPKTASEASYTRETKFITLSHCNSIGKGVTYSDEQHLSHCYVFEGNAERKADLPHKQSPTFKVPNGKSRSSGADQADHADQAGQVQIKRIMQERCRSSRTSYVSKL</sequence>
<evidence type="ECO:0000256" key="2">
    <source>
        <dbReference type="ARBA" id="ARBA00022840"/>
    </source>
</evidence>
<feature type="region of interest" description="Disordered" evidence="3">
    <location>
        <begin position="279"/>
        <end position="314"/>
    </location>
</feature>
<dbReference type="EMBL" id="QGKW02002005">
    <property type="protein sequence ID" value="KAF2542635.1"/>
    <property type="molecule type" value="Genomic_DNA"/>
</dbReference>
<keyword evidence="1" id="KW-0547">Nucleotide-binding</keyword>
<dbReference type="InterPro" id="IPR027417">
    <property type="entry name" value="P-loop_NTPase"/>
</dbReference>
<evidence type="ECO:0000313" key="4">
    <source>
        <dbReference type="EMBL" id="KAF2542635.1"/>
    </source>
</evidence>
<dbReference type="Gene3D" id="3.40.50.300">
    <property type="entry name" value="P-loop containing nucleotide triphosphate hydrolases"/>
    <property type="match status" value="1"/>
</dbReference>
<comment type="caution">
    <text evidence="4">The sequence shown here is derived from an EMBL/GenBank/DDBJ whole genome shotgun (WGS) entry which is preliminary data.</text>
</comment>
<accession>A0A8S9G9E5</accession>
<dbReference type="AlphaFoldDB" id="A0A8S9G9E5"/>
<evidence type="ECO:0008006" key="6">
    <source>
        <dbReference type="Google" id="ProtNLM"/>
    </source>
</evidence>
<organism evidence="4 5">
    <name type="scientific">Brassica cretica</name>
    <name type="common">Mustard</name>
    <dbReference type="NCBI Taxonomy" id="69181"/>
    <lineage>
        <taxon>Eukaryota</taxon>
        <taxon>Viridiplantae</taxon>
        <taxon>Streptophyta</taxon>
        <taxon>Embryophyta</taxon>
        <taxon>Tracheophyta</taxon>
        <taxon>Spermatophyta</taxon>
        <taxon>Magnoliopsida</taxon>
        <taxon>eudicotyledons</taxon>
        <taxon>Gunneridae</taxon>
        <taxon>Pentapetalae</taxon>
        <taxon>rosids</taxon>
        <taxon>malvids</taxon>
        <taxon>Brassicales</taxon>
        <taxon>Brassicaceae</taxon>
        <taxon>Brassiceae</taxon>
        <taxon>Brassica</taxon>
    </lineage>
</organism>